<evidence type="ECO:0000256" key="1">
    <source>
        <dbReference type="SAM" id="Phobius"/>
    </source>
</evidence>
<evidence type="ECO:0008006" key="3">
    <source>
        <dbReference type="Google" id="ProtNLM"/>
    </source>
</evidence>
<accession>Q01XZ2</accession>
<dbReference type="InterPro" id="IPR005325">
    <property type="entry name" value="DUF308_memb"/>
</dbReference>
<dbReference type="STRING" id="234267.Acid_4512"/>
<dbReference type="AlphaFoldDB" id="Q01XZ2"/>
<feature type="transmembrane region" description="Helical" evidence="1">
    <location>
        <begin position="99"/>
        <end position="118"/>
    </location>
</feature>
<organism evidence="2">
    <name type="scientific">Solibacter usitatus (strain Ellin6076)</name>
    <dbReference type="NCBI Taxonomy" id="234267"/>
    <lineage>
        <taxon>Bacteria</taxon>
        <taxon>Pseudomonadati</taxon>
        <taxon>Acidobacteriota</taxon>
        <taxon>Terriglobia</taxon>
        <taxon>Bryobacterales</taxon>
        <taxon>Solibacteraceae</taxon>
        <taxon>Candidatus Solibacter</taxon>
    </lineage>
</organism>
<keyword evidence="1" id="KW-1133">Transmembrane helix</keyword>
<protein>
    <recommendedName>
        <fullName evidence="3">HdeD family acid-resistance protein</fullName>
    </recommendedName>
</protein>
<sequence>MAENSSTRSAHLVLGRGWVVLLRGVTAVTFGVLAAAWPGVTLSTLVQLFGIYALLHGVLSLIAAARNRGQHGCLLLATEGIVGLWAGVLTLRTSLPRPMALIFFIWLWAIAAGILRIAESIRLRKDIPGDIWLALSGVVTLLFGLMLVSRASTGVVGLAMWVAAFAVISGAFEMLLGWRLRAAR</sequence>
<dbReference type="OrthoDB" id="193343at2"/>
<dbReference type="InParanoid" id="Q01XZ2"/>
<feature type="transmembrane region" description="Helical" evidence="1">
    <location>
        <begin position="72"/>
        <end position="93"/>
    </location>
</feature>
<dbReference type="PANTHER" id="PTHR34989:SF1">
    <property type="entry name" value="PROTEIN HDED"/>
    <property type="match status" value="1"/>
</dbReference>
<dbReference type="PANTHER" id="PTHR34989">
    <property type="entry name" value="PROTEIN HDED"/>
    <property type="match status" value="1"/>
</dbReference>
<dbReference type="eggNOG" id="COG3247">
    <property type="taxonomic scope" value="Bacteria"/>
</dbReference>
<gene>
    <name evidence="2" type="ordered locus">Acid_4512</name>
</gene>
<dbReference type="GO" id="GO:0005886">
    <property type="term" value="C:plasma membrane"/>
    <property type="evidence" value="ECO:0007669"/>
    <property type="project" value="TreeGrafter"/>
</dbReference>
<feature type="transmembrane region" description="Helical" evidence="1">
    <location>
        <begin position="46"/>
        <end position="65"/>
    </location>
</feature>
<evidence type="ECO:0000313" key="2">
    <source>
        <dbReference type="EMBL" id="ABJ85473.1"/>
    </source>
</evidence>
<keyword evidence="1" id="KW-0812">Transmembrane</keyword>
<dbReference type="HOGENOM" id="CLU_091585_5_1_0"/>
<dbReference type="Pfam" id="PF03729">
    <property type="entry name" value="DUF308"/>
    <property type="match status" value="2"/>
</dbReference>
<dbReference type="KEGG" id="sus:Acid_4512"/>
<name>Q01XZ2_SOLUE</name>
<dbReference type="InterPro" id="IPR052712">
    <property type="entry name" value="Acid_resist_chaperone_HdeD"/>
</dbReference>
<dbReference type="EMBL" id="CP000473">
    <property type="protein sequence ID" value="ABJ85473.1"/>
    <property type="molecule type" value="Genomic_DNA"/>
</dbReference>
<keyword evidence="1" id="KW-0472">Membrane</keyword>
<proteinExistence type="predicted"/>
<feature type="transmembrane region" description="Helical" evidence="1">
    <location>
        <begin position="130"/>
        <end position="149"/>
    </location>
</feature>
<reference evidence="2" key="1">
    <citation type="submission" date="2006-10" db="EMBL/GenBank/DDBJ databases">
        <title>Complete sequence of Solibacter usitatus Ellin6076.</title>
        <authorList>
            <consortium name="US DOE Joint Genome Institute"/>
            <person name="Copeland A."/>
            <person name="Lucas S."/>
            <person name="Lapidus A."/>
            <person name="Barry K."/>
            <person name="Detter J.C."/>
            <person name="Glavina del Rio T."/>
            <person name="Hammon N."/>
            <person name="Israni S."/>
            <person name="Dalin E."/>
            <person name="Tice H."/>
            <person name="Pitluck S."/>
            <person name="Thompson L.S."/>
            <person name="Brettin T."/>
            <person name="Bruce D."/>
            <person name="Han C."/>
            <person name="Tapia R."/>
            <person name="Gilna P."/>
            <person name="Schmutz J."/>
            <person name="Larimer F."/>
            <person name="Land M."/>
            <person name="Hauser L."/>
            <person name="Kyrpides N."/>
            <person name="Mikhailova N."/>
            <person name="Janssen P.H."/>
            <person name="Kuske C.R."/>
            <person name="Richardson P."/>
        </authorList>
    </citation>
    <scope>NUCLEOTIDE SEQUENCE</scope>
    <source>
        <strain evidence="2">Ellin6076</strain>
    </source>
</reference>
<feature type="transmembrane region" description="Helical" evidence="1">
    <location>
        <begin position="155"/>
        <end position="178"/>
    </location>
</feature>
<feature type="transmembrane region" description="Helical" evidence="1">
    <location>
        <begin position="20"/>
        <end position="40"/>
    </location>
</feature>